<dbReference type="PANTHER" id="PTHR44154:SF1">
    <property type="entry name" value="QUINONE OXIDOREDUCTASE"/>
    <property type="match status" value="1"/>
</dbReference>
<dbReference type="InterPro" id="IPR013154">
    <property type="entry name" value="ADH-like_N"/>
</dbReference>
<evidence type="ECO:0000256" key="1">
    <source>
        <dbReference type="ARBA" id="ARBA00022857"/>
    </source>
</evidence>
<dbReference type="EMBL" id="VHQG01000005">
    <property type="protein sequence ID" value="TPW74095.1"/>
    <property type="molecule type" value="Genomic_DNA"/>
</dbReference>
<dbReference type="AlphaFoldDB" id="A0A506XWB2"/>
<dbReference type="InterPro" id="IPR036291">
    <property type="entry name" value="NAD(P)-bd_dom_sf"/>
</dbReference>
<keyword evidence="1" id="KW-0521">NADP</keyword>
<protein>
    <submittedName>
        <fullName evidence="3">NADP-dependent oxidoreductase</fullName>
    </submittedName>
</protein>
<keyword evidence="4" id="KW-1185">Reference proteome</keyword>
<reference evidence="3 4" key="1">
    <citation type="submission" date="2019-06" db="EMBL/GenBank/DDBJ databases">
        <authorList>
            <person name="Li F."/>
        </authorList>
    </citation>
    <scope>NUCLEOTIDE SEQUENCE [LARGE SCALE GENOMIC DNA]</scope>
    <source>
        <strain evidence="3 4">10F1D-1</strain>
    </source>
</reference>
<dbReference type="GO" id="GO:0016491">
    <property type="term" value="F:oxidoreductase activity"/>
    <property type="evidence" value="ECO:0007669"/>
    <property type="project" value="InterPro"/>
</dbReference>
<name>A0A506XWB2_9MICO</name>
<proteinExistence type="predicted"/>
<dbReference type="OrthoDB" id="9801186at2"/>
<feature type="domain" description="Enoyl reductase (ER)" evidence="2">
    <location>
        <begin position="11"/>
        <end position="313"/>
    </location>
</feature>
<dbReference type="Gene3D" id="3.90.180.10">
    <property type="entry name" value="Medium-chain alcohol dehydrogenases, catalytic domain"/>
    <property type="match status" value="1"/>
</dbReference>
<dbReference type="Pfam" id="PF08240">
    <property type="entry name" value="ADH_N"/>
    <property type="match status" value="1"/>
</dbReference>
<dbReference type="PANTHER" id="PTHR44154">
    <property type="entry name" value="QUINONE OXIDOREDUCTASE"/>
    <property type="match status" value="1"/>
</dbReference>
<organism evidence="3 4">
    <name type="scientific">Schumannella soli</name>
    <dbReference type="NCBI Taxonomy" id="2590779"/>
    <lineage>
        <taxon>Bacteria</taxon>
        <taxon>Bacillati</taxon>
        <taxon>Actinomycetota</taxon>
        <taxon>Actinomycetes</taxon>
        <taxon>Micrococcales</taxon>
        <taxon>Microbacteriaceae</taxon>
        <taxon>Schumannella</taxon>
    </lineage>
</organism>
<dbReference type="RefSeq" id="WP_141164674.1">
    <property type="nucleotide sequence ID" value="NZ_VHQG01000005.1"/>
</dbReference>
<dbReference type="SUPFAM" id="SSF51735">
    <property type="entry name" value="NAD(P)-binding Rossmann-fold domains"/>
    <property type="match status" value="1"/>
</dbReference>
<dbReference type="SMART" id="SM00829">
    <property type="entry name" value="PKS_ER"/>
    <property type="match status" value="1"/>
</dbReference>
<evidence type="ECO:0000313" key="4">
    <source>
        <dbReference type="Proteomes" id="UP000316252"/>
    </source>
</evidence>
<dbReference type="Pfam" id="PF13602">
    <property type="entry name" value="ADH_zinc_N_2"/>
    <property type="match status" value="1"/>
</dbReference>
<dbReference type="SUPFAM" id="SSF50129">
    <property type="entry name" value="GroES-like"/>
    <property type="match status" value="1"/>
</dbReference>
<accession>A0A506XWB2</accession>
<dbReference type="CDD" id="cd05289">
    <property type="entry name" value="MDR_like_2"/>
    <property type="match status" value="1"/>
</dbReference>
<dbReference type="InterPro" id="IPR011032">
    <property type="entry name" value="GroES-like_sf"/>
</dbReference>
<evidence type="ECO:0000259" key="2">
    <source>
        <dbReference type="SMART" id="SM00829"/>
    </source>
</evidence>
<dbReference type="Gene3D" id="3.40.50.720">
    <property type="entry name" value="NAD(P)-binding Rossmann-like Domain"/>
    <property type="match status" value="1"/>
</dbReference>
<dbReference type="Proteomes" id="UP000316252">
    <property type="component" value="Unassembled WGS sequence"/>
</dbReference>
<sequence>MAHAIVYRTNGGPEVLEYVEIEDATPGEGRVVVAVRAAGVNPIDWKLRSGMRPAPTDGSARRIGSDAAGVVTAVGPGVEGYAVGDEVIVLSAAGAYATEIVAKAGPKTFPKPAGLDWTHAAALGIPTGTAYQAVASLGVAEGDTLLLHGGAGAVGQAAIQFAVRAGASVVATASERNHDRLAALGAIPVTYGPGLADRVRAAAPQGVTHALDAAGTDEAIEVSLDLVADRDRIATIVRGGEAAGWGIRAWSGGSPIPLTDEENALRLAGVVLAAQLAAEGGFDVEIAGTYPLAQAADAHRESEAGHVRGKLLLLP</sequence>
<dbReference type="InterPro" id="IPR020843">
    <property type="entry name" value="ER"/>
</dbReference>
<gene>
    <name evidence="3" type="ORF">FJ657_15745</name>
</gene>
<comment type="caution">
    <text evidence="3">The sequence shown here is derived from an EMBL/GenBank/DDBJ whole genome shotgun (WGS) entry which is preliminary data.</text>
</comment>
<evidence type="ECO:0000313" key="3">
    <source>
        <dbReference type="EMBL" id="TPW74095.1"/>
    </source>
</evidence>
<dbReference type="InterPro" id="IPR051603">
    <property type="entry name" value="Zinc-ADH_QOR/CCCR"/>
</dbReference>